<comment type="caution">
    <text evidence="8">The sequence shown here is derived from an EMBL/GenBank/DDBJ whole genome shotgun (WGS) entry which is preliminary data.</text>
</comment>
<evidence type="ECO:0000313" key="8">
    <source>
        <dbReference type="EMBL" id="GJJ06618.1"/>
    </source>
</evidence>
<comment type="subcellular location">
    <subcellularLocation>
        <location evidence="1">Membrane</location>
        <topology evidence="1">Multi-pass membrane protein</topology>
    </subcellularLocation>
</comment>
<name>A0AAV4ZZF9_9AGAM</name>
<dbReference type="GO" id="GO:0016020">
    <property type="term" value="C:membrane"/>
    <property type="evidence" value="ECO:0007669"/>
    <property type="project" value="UniProtKB-SubCell"/>
</dbReference>
<evidence type="ECO:0000313" key="9">
    <source>
        <dbReference type="Proteomes" id="UP001050691"/>
    </source>
</evidence>
<protein>
    <submittedName>
        <fullName evidence="8">Uncharacterized protein</fullName>
    </submittedName>
</protein>
<feature type="transmembrane region" description="Helical" evidence="7">
    <location>
        <begin position="435"/>
        <end position="456"/>
    </location>
</feature>
<dbReference type="EMBL" id="BPWL01000001">
    <property type="protein sequence ID" value="GJJ06618.1"/>
    <property type="molecule type" value="Genomic_DNA"/>
</dbReference>
<evidence type="ECO:0000256" key="3">
    <source>
        <dbReference type="ARBA" id="ARBA00022692"/>
    </source>
</evidence>
<dbReference type="Proteomes" id="UP001050691">
    <property type="component" value="Unassembled WGS sequence"/>
</dbReference>
<dbReference type="InterPro" id="IPR000109">
    <property type="entry name" value="POT_fam"/>
</dbReference>
<feature type="compositionally biased region" description="Basic and acidic residues" evidence="6">
    <location>
        <begin position="10"/>
        <end position="21"/>
    </location>
</feature>
<organism evidence="8 9">
    <name type="scientific">Clathrus columnatus</name>
    <dbReference type="NCBI Taxonomy" id="1419009"/>
    <lineage>
        <taxon>Eukaryota</taxon>
        <taxon>Fungi</taxon>
        <taxon>Dikarya</taxon>
        <taxon>Basidiomycota</taxon>
        <taxon>Agaricomycotina</taxon>
        <taxon>Agaricomycetes</taxon>
        <taxon>Phallomycetidae</taxon>
        <taxon>Phallales</taxon>
        <taxon>Clathraceae</taxon>
        <taxon>Clathrus</taxon>
    </lineage>
</organism>
<feature type="region of interest" description="Disordered" evidence="6">
    <location>
        <begin position="1"/>
        <end position="35"/>
    </location>
</feature>
<feature type="region of interest" description="Disordered" evidence="6">
    <location>
        <begin position="59"/>
        <end position="78"/>
    </location>
</feature>
<reference evidence="8" key="1">
    <citation type="submission" date="2021-10" db="EMBL/GenBank/DDBJ databases">
        <title>De novo Genome Assembly of Clathrus columnatus (Basidiomycota, Fungi) Using Illumina and Nanopore Sequence Data.</title>
        <authorList>
            <person name="Ogiso-Tanaka E."/>
            <person name="Itagaki H."/>
            <person name="Hosoya T."/>
            <person name="Hosaka K."/>
        </authorList>
    </citation>
    <scope>NUCLEOTIDE SEQUENCE</scope>
    <source>
        <strain evidence="8">MO-923</strain>
    </source>
</reference>
<dbReference type="PROSITE" id="PS01022">
    <property type="entry name" value="PTR2_1"/>
    <property type="match status" value="1"/>
</dbReference>
<keyword evidence="3 7" id="KW-0812">Transmembrane</keyword>
<evidence type="ECO:0000256" key="7">
    <source>
        <dbReference type="SAM" id="Phobius"/>
    </source>
</evidence>
<keyword evidence="4 7" id="KW-1133">Transmembrane helix</keyword>
<sequence length="505" mass="56320">MTRTSVAADIHQELSPSKETDVETSMVDSGPDSELPTEEELKTLVRVADELPNFIQRPLPAGGNGAGAPPKNSQLRPGGLNRGIETAVAVTTFLRFWINIMPIFGAIIADQYWGRFKAVAIFTAIMGTGHIILVACSIPSVLQGNTNGAFAGFVISVLFIGIGVGGIKVNVSPLVAEQYPKHGQWIRTEKDGRRVIVDANLTIQRIFMWILACVPAPNYRLPHSRFAGCAQVSNLKRNRYIKTPAKRSIILESIKVLQIAYRKVWSLNPVRCWRNLRSGPDWDSARPAVDDDLTTGINQKRYITWDSQLVDEIKRTLIACKVFLLYPLYWISYNQLQNNLVSQAGYMFTGRTPNDLLTNRLRRFGIIVRPIQRITLGFFFVAAAMAYAAILQHFINLKIQTPVYILIGASEVFTNITGLEYAYTKAPLKMKSVVVSLYFLTMAVGNAISLALSPVSVDPFVIYNYVGCAGASFVGGILFYLLFKDYDKQEDFLNHIGQTEKRRLE</sequence>
<dbReference type="AlphaFoldDB" id="A0AAV4ZZF9"/>
<dbReference type="SUPFAM" id="SSF103473">
    <property type="entry name" value="MFS general substrate transporter"/>
    <property type="match status" value="2"/>
</dbReference>
<evidence type="ECO:0000256" key="2">
    <source>
        <dbReference type="ARBA" id="ARBA00005982"/>
    </source>
</evidence>
<feature type="transmembrane region" description="Helical" evidence="7">
    <location>
        <begin position="462"/>
        <end position="483"/>
    </location>
</feature>
<dbReference type="GO" id="GO:0006857">
    <property type="term" value="P:oligopeptide transport"/>
    <property type="evidence" value="ECO:0007669"/>
    <property type="project" value="InterPro"/>
</dbReference>
<feature type="transmembrane region" description="Helical" evidence="7">
    <location>
        <begin position="119"/>
        <end position="142"/>
    </location>
</feature>
<dbReference type="InterPro" id="IPR036259">
    <property type="entry name" value="MFS_trans_sf"/>
</dbReference>
<gene>
    <name evidence="8" type="ORF">Clacol_000811</name>
</gene>
<feature type="transmembrane region" description="Helical" evidence="7">
    <location>
        <begin position="374"/>
        <end position="395"/>
    </location>
</feature>
<feature type="transmembrane region" description="Helical" evidence="7">
    <location>
        <begin position="148"/>
        <end position="171"/>
    </location>
</feature>
<dbReference type="Pfam" id="PF00854">
    <property type="entry name" value="PTR2"/>
    <property type="match status" value="3"/>
</dbReference>
<proteinExistence type="inferred from homology"/>
<dbReference type="GO" id="GO:0022857">
    <property type="term" value="F:transmembrane transporter activity"/>
    <property type="evidence" value="ECO:0007669"/>
    <property type="project" value="InterPro"/>
</dbReference>
<dbReference type="Gene3D" id="1.20.1250.20">
    <property type="entry name" value="MFS general substrate transporter like domains"/>
    <property type="match status" value="2"/>
</dbReference>
<evidence type="ECO:0000256" key="4">
    <source>
        <dbReference type="ARBA" id="ARBA00022989"/>
    </source>
</evidence>
<evidence type="ECO:0000256" key="6">
    <source>
        <dbReference type="SAM" id="MobiDB-lite"/>
    </source>
</evidence>
<dbReference type="InterPro" id="IPR018456">
    <property type="entry name" value="PTR2_symporter_CS"/>
</dbReference>
<feature type="transmembrane region" description="Helical" evidence="7">
    <location>
        <begin position="87"/>
        <end position="107"/>
    </location>
</feature>
<keyword evidence="5 7" id="KW-0472">Membrane</keyword>
<evidence type="ECO:0000256" key="1">
    <source>
        <dbReference type="ARBA" id="ARBA00004141"/>
    </source>
</evidence>
<keyword evidence="9" id="KW-1185">Reference proteome</keyword>
<comment type="similarity">
    <text evidence="2">Belongs to the major facilitator superfamily. Proton-dependent oligopeptide transporter (POT/PTR) (TC 2.A.17) family.</text>
</comment>
<dbReference type="PANTHER" id="PTHR11654">
    <property type="entry name" value="OLIGOPEPTIDE TRANSPORTER-RELATED"/>
    <property type="match status" value="1"/>
</dbReference>
<accession>A0AAV4ZZF9</accession>
<evidence type="ECO:0000256" key="5">
    <source>
        <dbReference type="ARBA" id="ARBA00023136"/>
    </source>
</evidence>